<accession>A0A1N7QMP1</accession>
<proteinExistence type="predicted"/>
<dbReference type="Proteomes" id="UP000185781">
    <property type="component" value="Unassembled WGS sequence"/>
</dbReference>
<protein>
    <submittedName>
        <fullName evidence="2">Outer membrane protein beta-barrel family protein</fullName>
    </submittedName>
</protein>
<sequence length="896" mass="102400">MKKILWLLFFLLSFLMLNGQKYVIKGKITDFGQRPVENATIYLLKQKDSSLVDYTASNREGLFAIKTKELNEPTILQIDAEKLISYSTKFDTIDKSIDLGDIQLDKNQISDIEEVKITVSPIKIKKDTVEYNAKAIKVRPDSNIEELLKNINGVEIDNDGKITVNGKEADQIMVNGKPFFDKDGKIALKNLPADIIKNIQITTTKTKEEELTGKTPKSQNKTINFNIDEKKNKGWVSRISAGYGSDKRYDEKGLINYFKDKTKISLLGYTNNINSQGVSMDDDNGKNSKLGIQKSSMIGVNYSDKLGKEVEIEELGIKRNTTNLETASKVSKTTFLPDSNLKTDSENQAENDKEQYTLNSTLRIKPDTISTISFSPSFSFTKSNNFRTGNSATFKNDELLNKSQSSTVTDSENNSFSPNLHYARKFRKKNRSFYADLITSIQQNRNNNLINSGTLFFENGVENVAKRDVRNQLSQSKNQNNNYSFNAKYTEPVSDSASVTMSLDYNSRNAMNERIVNDFDATTGKYTVYNLALSNRSDEKNNQLSAEISFNLDKKMLKMWTSLGLNLTDLNYHSTFNGQNYELQRNFALPKYNFGLIYNFSQTSNVSINNSSYFSLPSSANLIPYVDESNPLVTYKGNPDLKNSWTNTTNVYFNSYNIQKNLNYYFNFSFVYNNNNTTNYSYYDDSGKQFVTYANISGNKSANFIAGLGKTYKWEDHKLNVRPRSGFSYSFNRGFINGQQFIGNSYNFSPGINVTYEKKDKITIKPSYSINYNFSEYKNYSIESIKNTSQNFRLELTNYFFQTNLVFENDFEYNTSSNIAPGFKRDFYFLNSSVGYTFFKKQLTARIKVYDVLNQNQSVTRTISASGVEDREDLILKRYVMFSLVMKLNKFGGKKK</sequence>
<dbReference type="InterPro" id="IPR037066">
    <property type="entry name" value="Plug_dom_sf"/>
</dbReference>
<dbReference type="Gene3D" id="2.170.130.10">
    <property type="entry name" value="TonB-dependent receptor, plug domain"/>
    <property type="match status" value="1"/>
</dbReference>
<dbReference type="STRING" id="373672.SAMN05421785_11426"/>
<evidence type="ECO:0000313" key="3">
    <source>
        <dbReference type="Proteomes" id="UP000185781"/>
    </source>
</evidence>
<organism evidence="2 3">
    <name type="scientific">Chryseobacterium gambrini</name>
    <dbReference type="NCBI Taxonomy" id="373672"/>
    <lineage>
        <taxon>Bacteria</taxon>
        <taxon>Pseudomonadati</taxon>
        <taxon>Bacteroidota</taxon>
        <taxon>Flavobacteriia</taxon>
        <taxon>Flavobacteriales</taxon>
        <taxon>Weeksellaceae</taxon>
        <taxon>Chryseobacterium group</taxon>
        <taxon>Chryseobacterium</taxon>
    </lineage>
</organism>
<dbReference type="SUPFAM" id="SSF56935">
    <property type="entry name" value="Porins"/>
    <property type="match status" value="1"/>
</dbReference>
<dbReference type="AlphaFoldDB" id="A0A1N7QMP1"/>
<gene>
    <name evidence="2" type="ORF">SAMN05421785_11426</name>
</gene>
<dbReference type="OrthoDB" id="1682379at2"/>
<reference evidence="2 3" key="1">
    <citation type="submission" date="2017-01" db="EMBL/GenBank/DDBJ databases">
        <authorList>
            <person name="Mah S.A."/>
            <person name="Swanson W.J."/>
            <person name="Moy G.W."/>
            <person name="Vacquier V.D."/>
        </authorList>
    </citation>
    <scope>NUCLEOTIDE SEQUENCE [LARGE SCALE GENOMIC DNA]</scope>
    <source>
        <strain evidence="2 3">DSM 18014</strain>
    </source>
</reference>
<evidence type="ECO:0000313" key="2">
    <source>
        <dbReference type="EMBL" id="SIT24093.1"/>
    </source>
</evidence>
<dbReference type="Pfam" id="PF14905">
    <property type="entry name" value="OMP_b-brl_3"/>
    <property type="match status" value="1"/>
</dbReference>
<name>A0A1N7QMP1_9FLAO</name>
<evidence type="ECO:0000259" key="1">
    <source>
        <dbReference type="Pfam" id="PF14905"/>
    </source>
</evidence>
<dbReference type="EMBL" id="FTOV01000014">
    <property type="protein sequence ID" value="SIT24093.1"/>
    <property type="molecule type" value="Genomic_DNA"/>
</dbReference>
<feature type="domain" description="Outer membrane protein beta-barrel" evidence="1">
    <location>
        <begin position="424"/>
        <end position="883"/>
    </location>
</feature>
<dbReference type="InterPro" id="IPR041700">
    <property type="entry name" value="OMP_b-brl_3"/>
</dbReference>
<dbReference type="RefSeq" id="WP_076395540.1">
    <property type="nucleotide sequence ID" value="NZ_FTOV01000014.1"/>
</dbReference>